<evidence type="ECO:0000313" key="2">
    <source>
        <dbReference type="Proteomes" id="UP000708208"/>
    </source>
</evidence>
<keyword evidence="2" id="KW-1185">Reference proteome</keyword>
<sequence length="114" mass="12775">MDNLMGHERMTSFGRGKPVVMNLPQSRAKAQLWFCSGYMFDREQAKKVDGNIQEALFIMAVANSCVNPVVYGTYTKECRDTVIHCCADNSRRRTLRGNGLHSKSTIFACNGHPS</sequence>
<dbReference type="SUPFAM" id="SSF81321">
    <property type="entry name" value="Family A G protein-coupled receptor-like"/>
    <property type="match status" value="1"/>
</dbReference>
<organism evidence="1 2">
    <name type="scientific">Allacma fusca</name>
    <dbReference type="NCBI Taxonomy" id="39272"/>
    <lineage>
        <taxon>Eukaryota</taxon>
        <taxon>Metazoa</taxon>
        <taxon>Ecdysozoa</taxon>
        <taxon>Arthropoda</taxon>
        <taxon>Hexapoda</taxon>
        <taxon>Collembola</taxon>
        <taxon>Symphypleona</taxon>
        <taxon>Sminthuridae</taxon>
        <taxon>Allacma</taxon>
    </lineage>
</organism>
<dbReference type="OrthoDB" id="6435638at2759"/>
<dbReference type="AlphaFoldDB" id="A0A8J2PZQ3"/>
<evidence type="ECO:0000313" key="1">
    <source>
        <dbReference type="EMBL" id="CAG7834507.1"/>
    </source>
</evidence>
<name>A0A8J2PZQ3_9HEXA</name>
<protein>
    <submittedName>
        <fullName evidence="1">Uncharacterized protein</fullName>
    </submittedName>
</protein>
<gene>
    <name evidence="1" type="ORF">AFUS01_LOCUS44008</name>
</gene>
<dbReference type="EMBL" id="CAJVCH010570263">
    <property type="protein sequence ID" value="CAG7834507.1"/>
    <property type="molecule type" value="Genomic_DNA"/>
</dbReference>
<accession>A0A8J2PZQ3</accession>
<dbReference type="Proteomes" id="UP000708208">
    <property type="component" value="Unassembled WGS sequence"/>
</dbReference>
<proteinExistence type="predicted"/>
<reference evidence="1" key="1">
    <citation type="submission" date="2021-06" db="EMBL/GenBank/DDBJ databases">
        <authorList>
            <person name="Hodson N. C."/>
            <person name="Mongue J. A."/>
            <person name="Jaron S. K."/>
        </authorList>
    </citation>
    <scope>NUCLEOTIDE SEQUENCE</scope>
</reference>
<comment type="caution">
    <text evidence="1">The sequence shown here is derived from an EMBL/GenBank/DDBJ whole genome shotgun (WGS) entry which is preliminary data.</text>
</comment>